<gene>
    <name evidence="1" type="ORF">VNO77_04043</name>
</gene>
<dbReference type="AlphaFoldDB" id="A0AAN9MWI9"/>
<organism evidence="1 2">
    <name type="scientific">Canavalia gladiata</name>
    <name type="common">Sword bean</name>
    <name type="synonym">Dolichos gladiatus</name>
    <dbReference type="NCBI Taxonomy" id="3824"/>
    <lineage>
        <taxon>Eukaryota</taxon>
        <taxon>Viridiplantae</taxon>
        <taxon>Streptophyta</taxon>
        <taxon>Embryophyta</taxon>
        <taxon>Tracheophyta</taxon>
        <taxon>Spermatophyta</taxon>
        <taxon>Magnoliopsida</taxon>
        <taxon>eudicotyledons</taxon>
        <taxon>Gunneridae</taxon>
        <taxon>Pentapetalae</taxon>
        <taxon>rosids</taxon>
        <taxon>fabids</taxon>
        <taxon>Fabales</taxon>
        <taxon>Fabaceae</taxon>
        <taxon>Papilionoideae</taxon>
        <taxon>50 kb inversion clade</taxon>
        <taxon>NPAAA clade</taxon>
        <taxon>indigoferoid/millettioid clade</taxon>
        <taxon>Phaseoleae</taxon>
        <taxon>Canavalia</taxon>
    </lineage>
</organism>
<proteinExistence type="predicted"/>
<comment type="caution">
    <text evidence="1">The sequence shown here is derived from an EMBL/GenBank/DDBJ whole genome shotgun (WGS) entry which is preliminary data.</text>
</comment>
<evidence type="ECO:0000313" key="1">
    <source>
        <dbReference type="EMBL" id="KAK7361947.1"/>
    </source>
</evidence>
<dbReference type="Proteomes" id="UP001367508">
    <property type="component" value="Unassembled WGS sequence"/>
</dbReference>
<sequence>MTYLIHSIHNASHDACHLPQGDTQAASRRDEGIILSSMKGPNQTPKAFLLSHAPRHYLRPILDGAYSSKEDGAPKHLKIYTYFTSLPFPLRSPLYSANPPFDVASTWYQSSRNGC</sequence>
<protein>
    <submittedName>
        <fullName evidence="1">Uncharacterized protein</fullName>
    </submittedName>
</protein>
<name>A0AAN9MWI9_CANGL</name>
<accession>A0AAN9MWI9</accession>
<keyword evidence="2" id="KW-1185">Reference proteome</keyword>
<evidence type="ECO:0000313" key="2">
    <source>
        <dbReference type="Proteomes" id="UP001367508"/>
    </source>
</evidence>
<reference evidence="1 2" key="1">
    <citation type="submission" date="2024-01" db="EMBL/GenBank/DDBJ databases">
        <title>The genomes of 5 underutilized Papilionoideae crops provide insights into root nodulation and disease resistanc.</title>
        <authorList>
            <person name="Jiang F."/>
        </authorList>
    </citation>
    <scope>NUCLEOTIDE SEQUENCE [LARGE SCALE GENOMIC DNA]</scope>
    <source>
        <strain evidence="1">LVBAO_FW01</strain>
        <tissue evidence="1">Leaves</tissue>
    </source>
</reference>
<dbReference type="EMBL" id="JAYMYQ010000001">
    <property type="protein sequence ID" value="KAK7361947.1"/>
    <property type="molecule type" value="Genomic_DNA"/>
</dbReference>